<comment type="caution">
    <text evidence="4">The sequence shown here is derived from an EMBL/GenBank/DDBJ whole genome shotgun (WGS) entry which is preliminary data.</text>
</comment>
<dbReference type="PANTHER" id="PTHR15574">
    <property type="entry name" value="WD REPEAT DOMAIN-CONTAINING FAMILY"/>
    <property type="match status" value="1"/>
</dbReference>
<evidence type="ECO:0000256" key="2">
    <source>
        <dbReference type="ARBA" id="ARBA00022737"/>
    </source>
</evidence>
<dbReference type="Proteomes" id="UP000823046">
    <property type="component" value="Unassembled WGS sequence"/>
</dbReference>
<sequence>SCHRTREGQTQVLHRKLSLITEQPSGNRSTCVMCSKGKSFYALHQQRQRFGNTEENRYPLLYNHSLLRRLEPYVKLEGHTQCVNRLAWHDNQRFLASGSDDRRVLIWDCSSDSQDPIHSISTGHSFHIFGVGFLGDTHIVSGSVDKHVRLSSITDPFSRSVYACHKERVKHIATIPRDANFLWWSASEDGTIRQFDKRAKHRCIPSNCNNVLVNTIRHRQSEWPDRFIYSGYSAYVQNLSRDNPENFVYRRIYSEVEATRSHNQFHQLNAIAINPIQPEYIACAAGDPLVRVYDRRMLNLRQQFSSISSREGCPSHVFFPHHLWGDPFENGGEKASNPSLFWSPDGRALAATYSGEQVYVFPFNANQSIVHCQKPRFNLTPLPSLDLLTVTSLPHFASNVPPNQQKTAEVSKDEGDIVLAIHRIANDRAYGHRYTEAIAYYTMALQVAYTSTQRVHLLCNRAYSLIKRNLRGDALAAERDALEASYLDPSNYKPLFRRIQATQRSRRKIKACRLARAAMKAFPDVAEFKTMYNTTSKHV</sequence>
<proteinExistence type="predicted"/>
<dbReference type="Gene3D" id="2.130.10.10">
    <property type="entry name" value="YVTN repeat-like/Quinoprotein amine dehydrogenase"/>
    <property type="match status" value="1"/>
</dbReference>
<feature type="non-terminal residue" evidence="4">
    <location>
        <position position="539"/>
    </location>
</feature>
<feature type="repeat" description="WD" evidence="3">
    <location>
        <begin position="76"/>
        <end position="108"/>
    </location>
</feature>
<organism evidence="4 5">
    <name type="scientific">Cardiosporidium cionae</name>
    <dbReference type="NCBI Taxonomy" id="476202"/>
    <lineage>
        <taxon>Eukaryota</taxon>
        <taxon>Sar</taxon>
        <taxon>Alveolata</taxon>
        <taxon>Apicomplexa</taxon>
        <taxon>Aconoidasida</taxon>
        <taxon>Nephromycida</taxon>
        <taxon>Cardiosporidium</taxon>
    </lineage>
</organism>
<keyword evidence="1 3" id="KW-0853">WD repeat</keyword>
<dbReference type="Gene3D" id="1.25.40.10">
    <property type="entry name" value="Tetratricopeptide repeat domain"/>
    <property type="match status" value="1"/>
</dbReference>
<dbReference type="Pfam" id="PF00400">
    <property type="entry name" value="WD40"/>
    <property type="match status" value="1"/>
</dbReference>
<evidence type="ECO:0000313" key="5">
    <source>
        <dbReference type="Proteomes" id="UP000823046"/>
    </source>
</evidence>
<dbReference type="PROSITE" id="PS50082">
    <property type="entry name" value="WD_REPEATS_2"/>
    <property type="match status" value="1"/>
</dbReference>
<gene>
    <name evidence="4" type="ORF">IE077_001940</name>
</gene>
<evidence type="ECO:0000313" key="4">
    <source>
        <dbReference type="EMBL" id="KAF8821520.1"/>
    </source>
</evidence>
<dbReference type="PANTHER" id="PTHR15574:SF40">
    <property type="entry name" value="WD AND TETRATRICOPEPTIDE REPEATS PROTEIN 1"/>
    <property type="match status" value="1"/>
</dbReference>
<protein>
    <submittedName>
        <fullName evidence="4">WD domain, G-beta repeat-containing protein</fullName>
    </submittedName>
</protein>
<evidence type="ECO:0000256" key="1">
    <source>
        <dbReference type="ARBA" id="ARBA00022574"/>
    </source>
</evidence>
<dbReference type="SUPFAM" id="SSF48452">
    <property type="entry name" value="TPR-like"/>
    <property type="match status" value="1"/>
</dbReference>
<dbReference type="InterPro" id="IPR001680">
    <property type="entry name" value="WD40_rpt"/>
</dbReference>
<keyword evidence="5" id="KW-1185">Reference proteome</keyword>
<dbReference type="InterPro" id="IPR011990">
    <property type="entry name" value="TPR-like_helical_dom_sf"/>
</dbReference>
<dbReference type="SUPFAM" id="SSF50978">
    <property type="entry name" value="WD40 repeat-like"/>
    <property type="match status" value="1"/>
</dbReference>
<dbReference type="InterPro" id="IPR015943">
    <property type="entry name" value="WD40/YVTN_repeat-like_dom_sf"/>
</dbReference>
<feature type="non-terminal residue" evidence="4">
    <location>
        <position position="1"/>
    </location>
</feature>
<name>A0ABQ7JC64_9APIC</name>
<keyword evidence="2" id="KW-0677">Repeat</keyword>
<dbReference type="InterPro" id="IPR045151">
    <property type="entry name" value="DCAF8"/>
</dbReference>
<accession>A0ABQ7JC64</accession>
<reference evidence="4 5" key="1">
    <citation type="journal article" date="2020" name="bioRxiv">
        <title>Metabolic contributions of an alphaproteobacterial endosymbiont in the apicomplexan Cardiosporidium cionae.</title>
        <authorList>
            <person name="Hunter E.S."/>
            <person name="Paight C.J."/>
            <person name="Lane C.E."/>
        </authorList>
    </citation>
    <scope>NUCLEOTIDE SEQUENCE [LARGE SCALE GENOMIC DNA]</scope>
    <source>
        <strain evidence="4">ESH_2018</strain>
    </source>
</reference>
<dbReference type="EMBL" id="JADAQX010000170">
    <property type="protein sequence ID" value="KAF8821520.1"/>
    <property type="molecule type" value="Genomic_DNA"/>
</dbReference>
<evidence type="ECO:0000256" key="3">
    <source>
        <dbReference type="PROSITE-ProRule" id="PRU00221"/>
    </source>
</evidence>
<dbReference type="SMART" id="SM00320">
    <property type="entry name" value="WD40"/>
    <property type="match status" value="4"/>
</dbReference>
<dbReference type="InterPro" id="IPR036322">
    <property type="entry name" value="WD40_repeat_dom_sf"/>
</dbReference>
<dbReference type="PROSITE" id="PS50294">
    <property type="entry name" value="WD_REPEATS_REGION"/>
    <property type="match status" value="1"/>
</dbReference>